<evidence type="ECO:0000259" key="3">
    <source>
        <dbReference type="Pfam" id="PF14870"/>
    </source>
</evidence>
<evidence type="ECO:0000313" key="4">
    <source>
        <dbReference type="EMBL" id="EAZ82119.2"/>
    </source>
</evidence>
<keyword evidence="1" id="KW-0602">Photosynthesis</keyword>
<keyword evidence="5" id="KW-1185">Reference proteome</keyword>
<evidence type="ECO:0000256" key="1">
    <source>
        <dbReference type="ARBA" id="ARBA00022531"/>
    </source>
</evidence>
<dbReference type="HOGENOM" id="CLU_064269_0_0_10"/>
<dbReference type="SUPFAM" id="SSF50939">
    <property type="entry name" value="Sialidases"/>
    <property type="match status" value="1"/>
</dbReference>
<proteinExistence type="predicted"/>
<dbReference type="STRING" id="388413.ALPR1_02720"/>
<feature type="domain" description="Photosynthesis system II assembly factor Ycf48/Hcf136-like" evidence="3">
    <location>
        <begin position="29"/>
        <end position="117"/>
    </location>
</feature>
<protein>
    <submittedName>
        <fullName evidence="4">Oxidoreductase (Putative secreted protein)</fullName>
    </submittedName>
</protein>
<gene>
    <name evidence="4" type="ORF">ALPR1_02720</name>
</gene>
<dbReference type="PANTHER" id="PTHR47199:SF2">
    <property type="entry name" value="PHOTOSYSTEM II STABILITY_ASSEMBLY FACTOR HCF136, CHLOROPLASTIC"/>
    <property type="match status" value="1"/>
</dbReference>
<dbReference type="EMBL" id="CM001023">
    <property type="protein sequence ID" value="EAZ82119.2"/>
    <property type="molecule type" value="Genomic_DNA"/>
</dbReference>
<dbReference type="Proteomes" id="UP000003919">
    <property type="component" value="Chromosome"/>
</dbReference>
<dbReference type="Gene3D" id="2.130.10.10">
    <property type="entry name" value="YVTN repeat-like/Quinoprotein amine dehydrogenase"/>
    <property type="match status" value="1"/>
</dbReference>
<dbReference type="OrthoDB" id="9813892at2"/>
<accession>A3HVE7</accession>
<reference evidence="4 5" key="1">
    <citation type="journal article" date="2011" name="J. Bacteriol.">
        <title>Complete genome sequence of Algoriphagus sp. PR1, bacterial prey of a colony-forming choanoflagellate.</title>
        <authorList>
            <person name="Alegado R.A."/>
            <person name="Ferriera S."/>
            <person name="Nusbaum C."/>
            <person name="Young S.K."/>
            <person name="Zeng Q."/>
            <person name="Imamovic A."/>
            <person name="Fairclough S.R."/>
            <person name="King N."/>
        </authorList>
    </citation>
    <scope>NUCLEOTIDE SEQUENCE [LARGE SCALE GENOMIC DNA]</scope>
    <source>
        <strain evidence="4 5">PR1</strain>
    </source>
</reference>
<dbReference type="InterPro" id="IPR015943">
    <property type="entry name" value="WD40/YVTN_repeat-like_dom_sf"/>
</dbReference>
<dbReference type="eggNOG" id="COG4447">
    <property type="taxonomic scope" value="Bacteria"/>
</dbReference>
<evidence type="ECO:0000313" key="5">
    <source>
        <dbReference type="Proteomes" id="UP000003919"/>
    </source>
</evidence>
<sequence length="319" mass="34672">MRKILYLLSLGILFSCQTTEEKAPESPLGWEVFETPVKASLRGLSPVTAEIAWAAGSGGTWLRTIDGGQNWDYGVVAELDTVDFRSIHAFDAMKAVVVSAGQPSVIYKTEDGGKTWKLKHQELDEAAFLDGITFTDEENGFVIGDPLDGKWTILKTANQGDSWYSLLNLPAAEDGEAAFAASATSLIADGMELWLGTGGVVSKLYYSPDLGETWEEWKSPFMQGESTKGIFSLTSLGKGEVFAVGGDYVEMADTTSTAASFVLEKKEWVLPKKSTKGYRSGVAYFSKLHWLVAVGPTGSDYSKDGGMSWENFPKWVSFG</sequence>
<dbReference type="PROSITE" id="PS51257">
    <property type="entry name" value="PROKAR_LIPOPROTEIN"/>
    <property type="match status" value="1"/>
</dbReference>
<dbReference type="AlphaFoldDB" id="A3HVE7"/>
<dbReference type="RefSeq" id="WP_008198212.1">
    <property type="nucleotide sequence ID" value="NZ_CM001023.1"/>
</dbReference>
<name>A3HVE7_9BACT</name>
<dbReference type="PANTHER" id="PTHR47199">
    <property type="entry name" value="PHOTOSYSTEM II STABILITY/ASSEMBLY FACTOR HCF136, CHLOROPLASTIC"/>
    <property type="match status" value="1"/>
</dbReference>
<dbReference type="GO" id="GO:0009523">
    <property type="term" value="C:photosystem II"/>
    <property type="evidence" value="ECO:0007669"/>
    <property type="project" value="UniProtKB-KW"/>
</dbReference>
<dbReference type="GO" id="GO:0015979">
    <property type="term" value="P:photosynthesis"/>
    <property type="evidence" value="ECO:0007669"/>
    <property type="project" value="UniProtKB-KW"/>
</dbReference>
<dbReference type="InterPro" id="IPR028203">
    <property type="entry name" value="PSII_CF48-like_dom"/>
</dbReference>
<keyword evidence="2" id="KW-0604">Photosystem II</keyword>
<organism evidence="4 5">
    <name type="scientific">Algoriphagus machipongonensis</name>
    <dbReference type="NCBI Taxonomy" id="388413"/>
    <lineage>
        <taxon>Bacteria</taxon>
        <taxon>Pseudomonadati</taxon>
        <taxon>Bacteroidota</taxon>
        <taxon>Cytophagia</taxon>
        <taxon>Cytophagales</taxon>
        <taxon>Cyclobacteriaceae</taxon>
        <taxon>Algoriphagus</taxon>
    </lineage>
</organism>
<evidence type="ECO:0000256" key="2">
    <source>
        <dbReference type="ARBA" id="ARBA00023276"/>
    </source>
</evidence>
<dbReference type="EMBL" id="AAXU02000001">
    <property type="protein sequence ID" value="EAZ82119.2"/>
    <property type="molecule type" value="Genomic_DNA"/>
</dbReference>
<dbReference type="Pfam" id="PF14870">
    <property type="entry name" value="PSII_BNR"/>
    <property type="match status" value="1"/>
</dbReference>
<dbReference type="InterPro" id="IPR036278">
    <property type="entry name" value="Sialidase_sf"/>
</dbReference>
<comment type="caution">
    <text evidence="4">The sequence shown here is derived from an EMBL/GenBank/DDBJ whole genome shotgun (WGS) entry which is preliminary data.</text>
</comment>